<protein>
    <submittedName>
        <fullName evidence="3">Stress protein</fullName>
    </submittedName>
</protein>
<dbReference type="RefSeq" id="WP_081141857.1">
    <property type="nucleotide sequence ID" value="NZ_MWUE01000033.1"/>
</dbReference>
<gene>
    <name evidence="3" type="ORF">B2J69_20535</name>
</gene>
<feature type="region of interest" description="Disordered" evidence="1">
    <location>
        <begin position="283"/>
        <end position="333"/>
    </location>
</feature>
<feature type="compositionally biased region" description="Polar residues" evidence="1">
    <location>
        <begin position="127"/>
        <end position="148"/>
    </location>
</feature>
<dbReference type="OrthoDB" id="6502941at2"/>
<name>A0A1V9D9W9_9GAMM</name>
<feature type="compositionally biased region" description="Gly residues" evidence="1">
    <location>
        <begin position="294"/>
        <end position="303"/>
    </location>
</feature>
<sequence length="333" mass="35886">MAHEKIVTMFSTLAQAEGAKRSLIKAGFADHDIDVISGERLKSEGHEARHPSFWQRLFGSTLDEEQSGVYEDAIKSGSVVLTLRAEEEQLPRAYSILDAHDTGELPASGAAGLTGDDGYTVSTAHTTTGVNSVSDSGLTEPVRTSLTGDETEEEILRLAEERLEVGKRLVSEGTTRVRRYTVTDQVSEDISLHEQHADIFRRSTGDLAAPGEVDWEEKTIEVAETHEQPVINKTAHIKEEVVVRKDQSERVENVTDSVRRQEVDIDHADKDVTAGAAVVGNTSSKTTGAAVPGGTIGNTGGFSGTKADDDIVERSGVSGVENENKPDPLLKGR</sequence>
<dbReference type="InterPro" id="IPR052967">
    <property type="entry name" value="Stress_Response_Assoc"/>
</dbReference>
<evidence type="ECO:0000259" key="2">
    <source>
        <dbReference type="Pfam" id="PF09557"/>
    </source>
</evidence>
<dbReference type="InterPro" id="IPR019060">
    <property type="entry name" value="DUF2382"/>
</dbReference>
<dbReference type="EMBL" id="MWUE01000033">
    <property type="protein sequence ID" value="OQP30629.1"/>
    <property type="molecule type" value="Genomic_DNA"/>
</dbReference>
<feature type="domain" description="DUF2382" evidence="2">
    <location>
        <begin position="156"/>
        <end position="265"/>
    </location>
</feature>
<feature type="compositionally biased region" description="Basic and acidic residues" evidence="1">
    <location>
        <begin position="322"/>
        <end position="333"/>
    </location>
</feature>
<dbReference type="AlphaFoldDB" id="A0A1V9D9W9"/>
<dbReference type="Proteomes" id="UP000192769">
    <property type="component" value="Unassembled WGS sequence"/>
</dbReference>
<evidence type="ECO:0000313" key="4">
    <source>
        <dbReference type="Proteomes" id="UP000192769"/>
    </source>
</evidence>
<feature type="region of interest" description="Disordered" evidence="1">
    <location>
        <begin position="127"/>
        <end position="151"/>
    </location>
</feature>
<accession>A0A1V9D9W9</accession>
<reference evidence="3 4" key="1">
    <citation type="submission" date="2017-02" db="EMBL/GenBank/DDBJ databases">
        <title>Whole genome shotgun sequence of Pantoea agglomerans strain AS1 isolated from a cycad, Zamia floridana in Central Florida, USA.</title>
        <authorList>
            <person name="Lata P."/>
            <person name="Govindarajan S."/>
            <person name="Qi F."/>
            <person name="Li J.-L."/>
            <person name="Maurya S.K."/>
            <person name="Sahoo M.K."/>
        </authorList>
    </citation>
    <scope>NUCLEOTIDE SEQUENCE [LARGE SCALE GENOMIC DNA]</scope>
    <source>
        <strain evidence="3 4">AS1</strain>
    </source>
</reference>
<comment type="caution">
    <text evidence="3">The sequence shown here is derived from an EMBL/GenBank/DDBJ whole genome shotgun (WGS) entry which is preliminary data.</text>
</comment>
<evidence type="ECO:0000256" key="1">
    <source>
        <dbReference type="SAM" id="MobiDB-lite"/>
    </source>
</evidence>
<dbReference type="Pfam" id="PF09557">
    <property type="entry name" value="DUF2382"/>
    <property type="match status" value="1"/>
</dbReference>
<dbReference type="PANTHER" id="PTHR38463:SF1">
    <property type="entry name" value="STRESS RESPONSE PROTEIN YSNF"/>
    <property type="match status" value="1"/>
</dbReference>
<proteinExistence type="predicted"/>
<keyword evidence="4" id="KW-1185">Reference proteome</keyword>
<evidence type="ECO:0000313" key="3">
    <source>
        <dbReference type="EMBL" id="OQP30629.1"/>
    </source>
</evidence>
<dbReference type="PANTHER" id="PTHR38463">
    <property type="entry name" value="STRESS RESPONSE PROTEIN YSNF"/>
    <property type="match status" value="1"/>
</dbReference>
<organism evidence="3 4">
    <name type="scientific">Pantoea latae</name>
    <dbReference type="NCBI Taxonomy" id="1964541"/>
    <lineage>
        <taxon>Bacteria</taxon>
        <taxon>Pseudomonadati</taxon>
        <taxon>Pseudomonadota</taxon>
        <taxon>Gammaproteobacteria</taxon>
        <taxon>Enterobacterales</taxon>
        <taxon>Erwiniaceae</taxon>
        <taxon>Pantoea</taxon>
    </lineage>
</organism>